<feature type="transmembrane region" description="Helical" evidence="1">
    <location>
        <begin position="33"/>
        <end position="55"/>
    </location>
</feature>
<gene>
    <name evidence="2" type="ORF">SPHA_10313</name>
</gene>
<dbReference type="EMBL" id="CAHIKZ030000333">
    <property type="protein sequence ID" value="CAE1168925.1"/>
    <property type="molecule type" value="Genomic_DNA"/>
</dbReference>
<dbReference type="Proteomes" id="UP000597762">
    <property type="component" value="Unassembled WGS sequence"/>
</dbReference>
<reference evidence="2" key="1">
    <citation type="submission" date="2021-01" db="EMBL/GenBank/DDBJ databases">
        <authorList>
            <person name="Li R."/>
            <person name="Bekaert M."/>
        </authorList>
    </citation>
    <scope>NUCLEOTIDE SEQUENCE</scope>
    <source>
        <strain evidence="2">Farmed</strain>
    </source>
</reference>
<evidence type="ECO:0000313" key="3">
    <source>
        <dbReference type="Proteomes" id="UP000597762"/>
    </source>
</evidence>
<keyword evidence="1" id="KW-0812">Transmembrane</keyword>
<keyword evidence="3" id="KW-1185">Reference proteome</keyword>
<organism evidence="2 3">
    <name type="scientific">Acanthosepion pharaonis</name>
    <name type="common">Pharaoh cuttlefish</name>
    <name type="synonym">Sepia pharaonis</name>
    <dbReference type="NCBI Taxonomy" id="158019"/>
    <lineage>
        <taxon>Eukaryota</taxon>
        <taxon>Metazoa</taxon>
        <taxon>Spiralia</taxon>
        <taxon>Lophotrochozoa</taxon>
        <taxon>Mollusca</taxon>
        <taxon>Cephalopoda</taxon>
        <taxon>Coleoidea</taxon>
        <taxon>Decapodiformes</taxon>
        <taxon>Sepiida</taxon>
        <taxon>Sepiina</taxon>
        <taxon>Sepiidae</taxon>
        <taxon>Acanthosepion</taxon>
    </lineage>
</organism>
<sequence length="189" mass="21639">MYGGNKNVCCVLFHKPQSRTLPLAIAGLSPRDIAIIVVVCLLVVFFLLCILLFCYRAKLKKFFPCIMKNKVENTPEPTSRYSATNRADNVFEGLMQDFRPLTKRQSIDGTSKKQEYAKTRQESDEWFLNGNALLQMHQQPRIGAKSESIGLLIRAKPKRPKNNVVKVHLSNFPRKEPKIMIDSDEEDVR</sequence>
<comment type="caution">
    <text evidence="2">The sequence shown here is derived from an EMBL/GenBank/DDBJ whole genome shotgun (WGS) entry which is preliminary data.</text>
</comment>
<keyword evidence="1" id="KW-1133">Transmembrane helix</keyword>
<evidence type="ECO:0000256" key="1">
    <source>
        <dbReference type="SAM" id="Phobius"/>
    </source>
</evidence>
<evidence type="ECO:0000313" key="2">
    <source>
        <dbReference type="EMBL" id="CAE1168925.1"/>
    </source>
</evidence>
<name>A0A812B468_ACAPH</name>
<keyword evidence="1" id="KW-0472">Membrane</keyword>
<protein>
    <submittedName>
        <fullName evidence="2">Uncharacterized protein</fullName>
    </submittedName>
</protein>
<proteinExistence type="predicted"/>
<accession>A0A812B468</accession>
<dbReference type="AlphaFoldDB" id="A0A812B468"/>